<evidence type="ECO:0000256" key="1">
    <source>
        <dbReference type="SAM" id="SignalP"/>
    </source>
</evidence>
<organism evidence="3 4">
    <name type="scientific">Hallella faecis</name>
    <dbReference type="NCBI Taxonomy" id="2841596"/>
    <lineage>
        <taxon>Bacteria</taxon>
        <taxon>Pseudomonadati</taxon>
        <taxon>Bacteroidota</taxon>
        <taxon>Bacteroidia</taxon>
        <taxon>Bacteroidales</taxon>
        <taxon>Prevotellaceae</taxon>
        <taxon>Hallella</taxon>
    </lineage>
</organism>
<name>A0ABV1FQY7_9BACT</name>
<dbReference type="Pfam" id="PF14200">
    <property type="entry name" value="RicinB_lectin_2"/>
    <property type="match status" value="1"/>
</dbReference>
<feature type="signal peptide" evidence="1">
    <location>
        <begin position="1"/>
        <end position="23"/>
    </location>
</feature>
<dbReference type="Gene3D" id="2.60.120.260">
    <property type="entry name" value="Galactose-binding domain-like"/>
    <property type="match status" value="1"/>
</dbReference>
<feature type="domain" description="Ricin B lectin" evidence="2">
    <location>
        <begin position="78"/>
        <end position="152"/>
    </location>
</feature>
<dbReference type="Proteomes" id="UP001487296">
    <property type="component" value="Unassembled WGS sequence"/>
</dbReference>
<sequence length="1179" mass="128533">MKQSFRTLALSALTMLGSGAAFAADWVVPTPAFHAMVPAESSAKTADTVYVWNVGQQGFIAGGEAYGTQAAVASLSSEKWVVIKTSEDGVFKLKNAARSGKYLFRTYGDGNVGSGVKACFVDGGDNANTWAIANVAGDVYTIQMSETASDVDADKNPFNADQFLGVQLNHASNWASSNNGGVTKGVYFDVPISESAANCQWGFVSKAAYDVYAAKTSMKTLLEEAESRGLDVSAEGAVFNNANATLQEVNEAIDALKAKVLAAVTPENPMSMTHMFKNADFEANSVSGWTTTTGAKNKGTATNKSTETAANNEGAFNNYFYENWNESNFKGRMYQTVKNLPEGIYKVGIAAFVSSLDDDNATHQKQYVYANDEKVLLTRANPRAYTITLSLAGTDTLQIGLASDSTITNWMGLDNVTLTYLGNSIESYRYLSSQLLPEIEATISDNEDESFNYTESVYEAAKAAAQEGIDASDKQASYDAYLKAKAGLADLKANVAAYIELYKAAEGASEAFYNEYSDQQELLDASEEGFEMHGARTASTEELQAMIKKIADALQQAKLNSYQVGDDVTNLIANATFNDETAEATYTQPQNKKGWIGADVIGAGWITDTRLAEVYNLDCDIHQDLKGLKKGAYRLSIQAFYRPSAASSAAYQAYLNGDSLTQAYIYMGLTQQRVKSIYACTFPESITTVSRENHWVNVGGDDPLYVPNTMDESYVAMNGSVDGEQDPAYDNNYRNVVYGVVTENGGSMPIGFKIENHSDRSWVIFRDFRLEYLGNDPVYIKPVLDNKIKEAQTDFVGQKMAAADKVAIDKAVAEGQAATAGTDGDAMMNAFTAIANAEDQAKASMKAYTELTATYDSLQAQYDGSDKATAEAKASALNLLNEVKAMLNDGTIAAADVPAKQVEMRAAMKALMVQPGSDDDPTKYTAWIQNPTYGSQDGWTVNKKAGDGNPGIQYNTMEIWNATADVYQVIEGLPEGTYEVRVQSLFRPVSADEAWKDLLGDSIEDYGKRAVIYANSDSITPTYWCSKYDPDSYSWTTGGYSNMVDSVLDTSADTLMAVTYHFANDRQAAEYQFQMNYYPAQSFFTYVNESGVLRLGFRNNAHKGQDWFVVSNWQLYYYGKNSVHAESTGIDEIGTDSNIQFNEIYTVDGRRVNALQKGLNIVRGKAANGRIVTKKIVLK</sequence>
<keyword evidence="4" id="KW-1185">Reference proteome</keyword>
<evidence type="ECO:0000259" key="2">
    <source>
        <dbReference type="Pfam" id="PF14200"/>
    </source>
</evidence>
<evidence type="ECO:0000313" key="4">
    <source>
        <dbReference type="Proteomes" id="UP001487296"/>
    </source>
</evidence>
<reference evidence="3 4" key="1">
    <citation type="submission" date="2024-04" db="EMBL/GenBank/DDBJ databases">
        <title>Human intestinal bacterial collection.</title>
        <authorList>
            <person name="Pauvert C."/>
            <person name="Hitch T.C.A."/>
            <person name="Clavel T."/>
        </authorList>
    </citation>
    <scope>NUCLEOTIDE SEQUENCE [LARGE SCALE GENOMIC DNA]</scope>
    <source>
        <strain evidence="3 4">CLA-AA-H145</strain>
    </source>
</reference>
<keyword evidence="1" id="KW-0732">Signal</keyword>
<evidence type="ECO:0000313" key="3">
    <source>
        <dbReference type="EMBL" id="MEQ2486720.1"/>
    </source>
</evidence>
<accession>A0ABV1FQY7</accession>
<protein>
    <submittedName>
        <fullName evidence="3">RICIN domain-containing protein</fullName>
    </submittedName>
</protein>
<feature type="chain" id="PRO_5046710558" evidence="1">
    <location>
        <begin position="24"/>
        <end position="1179"/>
    </location>
</feature>
<comment type="caution">
    <text evidence="3">The sequence shown here is derived from an EMBL/GenBank/DDBJ whole genome shotgun (WGS) entry which is preliminary data.</text>
</comment>
<gene>
    <name evidence="3" type="ORF">AAAT34_06590</name>
</gene>
<dbReference type="RefSeq" id="WP_215759803.1">
    <property type="nucleotide sequence ID" value="NZ_JAHKBE010000020.1"/>
</dbReference>
<proteinExistence type="predicted"/>
<dbReference type="InterPro" id="IPR000772">
    <property type="entry name" value="Ricin_B_lectin"/>
</dbReference>
<dbReference type="EMBL" id="JBBNFP010000020">
    <property type="protein sequence ID" value="MEQ2486720.1"/>
    <property type="molecule type" value="Genomic_DNA"/>
</dbReference>